<dbReference type="EMBL" id="CP162511">
    <property type="protein sequence ID" value="XDI06533.1"/>
    <property type="molecule type" value="Genomic_DNA"/>
</dbReference>
<organism evidence="5">
    <name type="scientific">Herbiconiux sp. A18JL235</name>
    <dbReference type="NCBI Taxonomy" id="3152363"/>
    <lineage>
        <taxon>Bacteria</taxon>
        <taxon>Bacillati</taxon>
        <taxon>Actinomycetota</taxon>
        <taxon>Actinomycetes</taxon>
        <taxon>Micrococcales</taxon>
        <taxon>Microbacteriaceae</taxon>
        <taxon>Herbiconiux</taxon>
    </lineage>
</organism>
<dbReference type="Pfam" id="PF00534">
    <property type="entry name" value="Glycos_transf_1"/>
    <property type="match status" value="1"/>
</dbReference>
<keyword evidence="2" id="KW-0808">Transferase</keyword>
<name>A0AB39BJC0_9MICO</name>
<dbReference type="InterPro" id="IPR028098">
    <property type="entry name" value="Glyco_trans_4-like_N"/>
</dbReference>
<keyword evidence="1" id="KW-0328">Glycosyltransferase</keyword>
<dbReference type="GO" id="GO:0016757">
    <property type="term" value="F:glycosyltransferase activity"/>
    <property type="evidence" value="ECO:0007669"/>
    <property type="project" value="UniProtKB-KW"/>
</dbReference>
<dbReference type="SUPFAM" id="SSF53756">
    <property type="entry name" value="UDP-Glycosyltransferase/glycogen phosphorylase"/>
    <property type="match status" value="1"/>
</dbReference>
<feature type="domain" description="Glycosyltransferase subfamily 4-like N-terminal" evidence="4">
    <location>
        <begin position="19"/>
        <end position="177"/>
    </location>
</feature>
<protein>
    <submittedName>
        <fullName evidence="5">Glycosyltransferase family 4 protein</fullName>
    </submittedName>
</protein>
<gene>
    <name evidence="5" type="ORF">ABFY20_05400</name>
</gene>
<proteinExistence type="predicted"/>
<evidence type="ECO:0000313" key="5">
    <source>
        <dbReference type="EMBL" id="XDI06533.1"/>
    </source>
</evidence>
<dbReference type="Pfam" id="PF13439">
    <property type="entry name" value="Glyco_transf_4"/>
    <property type="match status" value="1"/>
</dbReference>
<accession>A0AB39BJC0</accession>
<evidence type="ECO:0000256" key="1">
    <source>
        <dbReference type="ARBA" id="ARBA00022676"/>
    </source>
</evidence>
<reference evidence="5" key="1">
    <citation type="submission" date="2024-05" db="EMBL/GenBank/DDBJ databases">
        <title>Herbiconiux sp. A18JL235.</title>
        <authorList>
            <person name="Zhang G."/>
        </authorList>
    </citation>
    <scope>NUCLEOTIDE SEQUENCE</scope>
    <source>
        <strain evidence="5">A18JL235</strain>
    </source>
</reference>
<dbReference type="Gene3D" id="3.40.50.2000">
    <property type="entry name" value="Glycogen Phosphorylase B"/>
    <property type="match status" value="2"/>
</dbReference>
<sequence length="376" mass="40561">MSPEPRVLLDATSIPPSRGGVARFIAGVATGLHEAGRSIDVVVKERDRDFLREAAPSHRYHLAPKQVDSRGGRFVWEQTGLPRLADRLGCTVIHSPHYTFPLTTRARRVVTVHDATFFSSPEVHSRLKATFFRRWTRWACRFADELVTVSEATATELRRHVPAIRPRMSVARLGVDRTVFHPPTQDAVDEVRERLGLTGERGWIAFLGTIEPRKNVPALIRAVQALRAADPSTPPLVLSGSRGWDDEAIALLEGGADGVIEAGYLPLELLSAFLGGSLLVVYPSLGEGFGLPVLEAMASGAPVLTTRRLSIPEVGGDAVAYSEPDADSLAAAVAALLADDALRTRLAAEGFARSAAFTWLACAEIYLAAYDGTTAA</sequence>
<feature type="domain" description="Glycosyl transferase family 1" evidence="3">
    <location>
        <begin position="189"/>
        <end position="350"/>
    </location>
</feature>
<evidence type="ECO:0000259" key="4">
    <source>
        <dbReference type="Pfam" id="PF13439"/>
    </source>
</evidence>
<dbReference type="AlphaFoldDB" id="A0AB39BJC0"/>
<dbReference type="PANTHER" id="PTHR46401:SF2">
    <property type="entry name" value="GLYCOSYLTRANSFERASE WBBK-RELATED"/>
    <property type="match status" value="1"/>
</dbReference>
<dbReference type="GO" id="GO:0009103">
    <property type="term" value="P:lipopolysaccharide biosynthetic process"/>
    <property type="evidence" value="ECO:0007669"/>
    <property type="project" value="TreeGrafter"/>
</dbReference>
<evidence type="ECO:0000256" key="2">
    <source>
        <dbReference type="ARBA" id="ARBA00022679"/>
    </source>
</evidence>
<dbReference type="RefSeq" id="WP_368498913.1">
    <property type="nucleotide sequence ID" value="NZ_CP162511.1"/>
</dbReference>
<dbReference type="CDD" id="cd03809">
    <property type="entry name" value="GT4_MtfB-like"/>
    <property type="match status" value="1"/>
</dbReference>
<dbReference type="InterPro" id="IPR001296">
    <property type="entry name" value="Glyco_trans_1"/>
</dbReference>
<dbReference type="PANTHER" id="PTHR46401">
    <property type="entry name" value="GLYCOSYLTRANSFERASE WBBK-RELATED"/>
    <property type="match status" value="1"/>
</dbReference>
<evidence type="ECO:0000259" key="3">
    <source>
        <dbReference type="Pfam" id="PF00534"/>
    </source>
</evidence>